<proteinExistence type="predicted"/>
<dbReference type="Gene3D" id="3.40.50.2300">
    <property type="match status" value="1"/>
</dbReference>
<evidence type="ECO:0000256" key="2">
    <source>
        <dbReference type="ARBA" id="ARBA00023125"/>
    </source>
</evidence>
<accession>A0ABW1Z6Y9</accession>
<dbReference type="Pfam" id="PF00196">
    <property type="entry name" value="GerE"/>
    <property type="match status" value="1"/>
</dbReference>
<dbReference type="SMART" id="SM00448">
    <property type="entry name" value="REC"/>
    <property type="match status" value="1"/>
</dbReference>
<dbReference type="InterPro" id="IPR001789">
    <property type="entry name" value="Sig_transdc_resp-reg_receiver"/>
</dbReference>
<dbReference type="Proteomes" id="UP001596391">
    <property type="component" value="Unassembled WGS sequence"/>
</dbReference>
<keyword evidence="2" id="KW-0238">DNA-binding</keyword>
<evidence type="ECO:0000313" key="7">
    <source>
        <dbReference type="Proteomes" id="UP001596391"/>
    </source>
</evidence>
<comment type="caution">
    <text evidence="6">The sequence shown here is derived from an EMBL/GenBank/DDBJ whole genome shotgun (WGS) entry which is preliminary data.</text>
</comment>
<evidence type="ECO:0000313" key="6">
    <source>
        <dbReference type="EMBL" id="MFC6644653.1"/>
    </source>
</evidence>
<dbReference type="InterPro" id="IPR058245">
    <property type="entry name" value="NreC/VraR/RcsB-like_REC"/>
</dbReference>
<sequence>MTVDDHEVFRDGVAAMIETQEDMQLVAEAASGFEAVDLFRRCKPDITLMDLRLPDISGLEAIVRIREACPTAKTIVLTTYKGDVQALKALKAGAYAYLLKSMLRLYMLDTIRTVHAGHRRIPPEIASEMAEYAADDALSAREVEVLMAVSTGNANKVIAGRLHISEDTVKAHMKNILSKLGAKDRTHAVTIAMRRGFLDPL</sequence>
<dbReference type="InterPro" id="IPR039420">
    <property type="entry name" value="WalR-like"/>
</dbReference>
<dbReference type="CDD" id="cd06170">
    <property type="entry name" value="LuxR_C_like"/>
    <property type="match status" value="1"/>
</dbReference>
<dbReference type="PROSITE" id="PS50110">
    <property type="entry name" value="RESPONSE_REGULATORY"/>
    <property type="match status" value="1"/>
</dbReference>
<name>A0ABW1Z6Y9_9BACT</name>
<keyword evidence="1 3" id="KW-0597">Phosphoprotein</keyword>
<dbReference type="SMART" id="SM00421">
    <property type="entry name" value="HTH_LUXR"/>
    <property type="match status" value="1"/>
</dbReference>
<reference evidence="7" key="1">
    <citation type="journal article" date="2019" name="Int. J. Syst. Evol. Microbiol.">
        <title>The Global Catalogue of Microorganisms (GCM) 10K type strain sequencing project: providing services to taxonomists for standard genome sequencing and annotation.</title>
        <authorList>
            <consortium name="The Broad Institute Genomics Platform"/>
            <consortium name="The Broad Institute Genome Sequencing Center for Infectious Disease"/>
            <person name="Wu L."/>
            <person name="Ma J."/>
        </authorList>
    </citation>
    <scope>NUCLEOTIDE SEQUENCE [LARGE SCALE GENOMIC DNA]</scope>
    <source>
        <strain evidence="7">CGMCC 1.16026</strain>
    </source>
</reference>
<dbReference type="PROSITE" id="PS00622">
    <property type="entry name" value="HTH_LUXR_1"/>
    <property type="match status" value="1"/>
</dbReference>
<dbReference type="SUPFAM" id="SSF46894">
    <property type="entry name" value="C-terminal effector domain of the bipartite response regulators"/>
    <property type="match status" value="1"/>
</dbReference>
<dbReference type="InterPro" id="IPR000792">
    <property type="entry name" value="Tscrpt_reg_LuxR_C"/>
</dbReference>
<organism evidence="6 7">
    <name type="scientific">Granulicella cerasi</name>
    <dbReference type="NCBI Taxonomy" id="741063"/>
    <lineage>
        <taxon>Bacteria</taxon>
        <taxon>Pseudomonadati</taxon>
        <taxon>Acidobacteriota</taxon>
        <taxon>Terriglobia</taxon>
        <taxon>Terriglobales</taxon>
        <taxon>Acidobacteriaceae</taxon>
        <taxon>Granulicella</taxon>
    </lineage>
</organism>
<dbReference type="InterPro" id="IPR011006">
    <property type="entry name" value="CheY-like_superfamily"/>
</dbReference>
<keyword evidence="7" id="KW-1185">Reference proteome</keyword>
<feature type="modified residue" description="4-aspartylphosphate" evidence="3">
    <location>
        <position position="50"/>
    </location>
</feature>
<feature type="domain" description="HTH luxR-type" evidence="4">
    <location>
        <begin position="131"/>
        <end position="196"/>
    </location>
</feature>
<dbReference type="SUPFAM" id="SSF52172">
    <property type="entry name" value="CheY-like"/>
    <property type="match status" value="1"/>
</dbReference>
<dbReference type="PANTHER" id="PTHR43214">
    <property type="entry name" value="TWO-COMPONENT RESPONSE REGULATOR"/>
    <property type="match status" value="1"/>
</dbReference>
<evidence type="ECO:0000256" key="3">
    <source>
        <dbReference type="PROSITE-ProRule" id="PRU00169"/>
    </source>
</evidence>
<dbReference type="PRINTS" id="PR00038">
    <property type="entry name" value="HTHLUXR"/>
</dbReference>
<evidence type="ECO:0000259" key="4">
    <source>
        <dbReference type="PROSITE" id="PS50043"/>
    </source>
</evidence>
<dbReference type="RefSeq" id="WP_390233889.1">
    <property type="nucleotide sequence ID" value="NZ_JBHSWI010000001.1"/>
</dbReference>
<protein>
    <submittedName>
        <fullName evidence="6">Response regulator</fullName>
    </submittedName>
</protein>
<gene>
    <name evidence="6" type="ORF">ACFQBQ_03410</name>
</gene>
<dbReference type="EMBL" id="JBHSWI010000001">
    <property type="protein sequence ID" value="MFC6644653.1"/>
    <property type="molecule type" value="Genomic_DNA"/>
</dbReference>
<evidence type="ECO:0000259" key="5">
    <source>
        <dbReference type="PROSITE" id="PS50110"/>
    </source>
</evidence>
<evidence type="ECO:0000256" key="1">
    <source>
        <dbReference type="ARBA" id="ARBA00022553"/>
    </source>
</evidence>
<dbReference type="CDD" id="cd17535">
    <property type="entry name" value="REC_NarL-like"/>
    <property type="match status" value="1"/>
</dbReference>
<dbReference type="PROSITE" id="PS50043">
    <property type="entry name" value="HTH_LUXR_2"/>
    <property type="match status" value="1"/>
</dbReference>
<feature type="domain" description="Response regulatory" evidence="5">
    <location>
        <begin position="1"/>
        <end position="115"/>
    </location>
</feature>
<dbReference type="PANTHER" id="PTHR43214:SF43">
    <property type="entry name" value="TWO-COMPONENT RESPONSE REGULATOR"/>
    <property type="match status" value="1"/>
</dbReference>
<dbReference type="Pfam" id="PF00072">
    <property type="entry name" value="Response_reg"/>
    <property type="match status" value="1"/>
</dbReference>
<dbReference type="InterPro" id="IPR016032">
    <property type="entry name" value="Sig_transdc_resp-reg_C-effctor"/>
</dbReference>